<gene>
    <name evidence="1" type="ORF">GR328_05700</name>
</gene>
<dbReference type="OrthoDB" id="8001910at2"/>
<proteinExistence type="predicted"/>
<comment type="caution">
    <text evidence="1">The sequence shown here is derived from an EMBL/GenBank/DDBJ whole genome shotgun (WGS) entry which is preliminary data.</text>
</comment>
<dbReference type="Pfam" id="PF20331">
    <property type="entry name" value="DUF6626"/>
    <property type="match status" value="1"/>
</dbReference>
<dbReference type="RefSeq" id="WP_160883556.1">
    <property type="nucleotide sequence ID" value="NZ_WURB01000003.1"/>
</dbReference>
<keyword evidence="2" id="KW-1185">Reference proteome</keyword>
<evidence type="ECO:0000313" key="1">
    <source>
        <dbReference type="EMBL" id="MXQ10951.1"/>
    </source>
</evidence>
<organism evidence="1 2">
    <name type="scientific">Microvirga makkahensis</name>
    <dbReference type="NCBI Taxonomy" id="1128670"/>
    <lineage>
        <taxon>Bacteria</taxon>
        <taxon>Pseudomonadati</taxon>
        <taxon>Pseudomonadota</taxon>
        <taxon>Alphaproteobacteria</taxon>
        <taxon>Hyphomicrobiales</taxon>
        <taxon>Methylobacteriaceae</taxon>
        <taxon>Microvirga</taxon>
    </lineage>
</organism>
<reference evidence="1 2" key="1">
    <citation type="submission" date="2019-12" db="EMBL/GenBank/DDBJ databases">
        <authorList>
            <person name="Yuan C.-G."/>
        </authorList>
    </citation>
    <scope>NUCLEOTIDE SEQUENCE [LARGE SCALE GENOMIC DNA]</scope>
    <source>
        <strain evidence="1 2">KCTC 23863</strain>
    </source>
</reference>
<reference evidence="1 2" key="2">
    <citation type="submission" date="2020-01" db="EMBL/GenBank/DDBJ databases">
        <title>Microvirga sp. nov., an arsenate reduction bacterium isolated from Tibet hotspring sediments.</title>
        <authorList>
            <person name="Xian W.-D."/>
            <person name="Li W.-J."/>
        </authorList>
    </citation>
    <scope>NUCLEOTIDE SEQUENCE [LARGE SCALE GENOMIC DNA]</scope>
    <source>
        <strain evidence="1 2">KCTC 23863</strain>
    </source>
</reference>
<evidence type="ECO:0000313" key="2">
    <source>
        <dbReference type="Proteomes" id="UP000436483"/>
    </source>
</evidence>
<dbReference type="EMBL" id="WURB01000003">
    <property type="protein sequence ID" value="MXQ10951.1"/>
    <property type="molecule type" value="Genomic_DNA"/>
</dbReference>
<protein>
    <submittedName>
        <fullName evidence="1">Uncharacterized protein</fullName>
    </submittedName>
</protein>
<sequence length="98" mass="11163">MLARNLMNAYKMMRALGLVRSKRDYSRRWLGRGQTYLRDYELRGRDFVQVPAATVTRLRSRLRAVADRVPAGIRTEIEAVIATIDQGTAVADLLARRG</sequence>
<name>A0A7X3MPP9_9HYPH</name>
<accession>A0A7X3MPP9</accession>
<dbReference type="Proteomes" id="UP000436483">
    <property type="component" value="Unassembled WGS sequence"/>
</dbReference>
<dbReference type="AlphaFoldDB" id="A0A7X3MPP9"/>
<dbReference type="InterPro" id="IPR046734">
    <property type="entry name" value="DUF6626"/>
</dbReference>